<dbReference type="PANTHER" id="PTHR43531">
    <property type="entry name" value="PROTEIN ICFG"/>
    <property type="match status" value="1"/>
</dbReference>
<dbReference type="InterPro" id="IPR003660">
    <property type="entry name" value="HAMP_dom"/>
</dbReference>
<accession>A0ABT9I5J9</accession>
<evidence type="ECO:0000256" key="7">
    <source>
        <dbReference type="ARBA" id="ARBA00029447"/>
    </source>
</evidence>
<keyword evidence="5" id="KW-1133">Transmembrane helix</keyword>
<keyword evidence="3" id="KW-0488">Methylation</keyword>
<feature type="domain" description="HAMP" evidence="9">
    <location>
        <begin position="653"/>
        <end position="705"/>
    </location>
</feature>
<dbReference type="Proteomes" id="UP001231109">
    <property type="component" value="Unassembled WGS sequence"/>
</dbReference>
<comment type="caution">
    <text evidence="10">The sequence shown here is derived from an EMBL/GenBank/DDBJ whole genome shotgun (WGS) entry which is preliminary data.</text>
</comment>
<gene>
    <name evidence="10" type="ORF">ORJ04_20575</name>
</gene>
<dbReference type="RefSeq" id="WP_305977487.1">
    <property type="nucleotide sequence ID" value="NZ_JAPJDZ010000136.1"/>
</dbReference>
<proteinExistence type="inferred from homology"/>
<evidence type="ECO:0000256" key="2">
    <source>
        <dbReference type="ARBA" id="ARBA00022475"/>
    </source>
</evidence>
<evidence type="ECO:0000256" key="6">
    <source>
        <dbReference type="ARBA" id="ARBA00023136"/>
    </source>
</evidence>
<dbReference type="Pfam" id="PF02743">
    <property type="entry name" value="dCache_1"/>
    <property type="match status" value="1"/>
</dbReference>
<dbReference type="CDD" id="cd18773">
    <property type="entry name" value="PDC1_HK_sensor"/>
    <property type="match status" value="1"/>
</dbReference>
<reference evidence="10 11" key="1">
    <citation type="submission" date="2022-11" db="EMBL/GenBank/DDBJ databases">
        <title>Viruses from the air-sea interface of a natural surface slick.</title>
        <authorList>
            <person name="Rahlff J."/>
            <person name="Holmfeldt K."/>
        </authorList>
    </citation>
    <scope>NUCLEOTIDE SEQUENCE [LARGE SCALE GENOMIC DNA]</scope>
    <source>
        <strain evidence="10 11">SMS4</strain>
    </source>
</reference>
<feature type="non-terminal residue" evidence="10">
    <location>
        <position position="706"/>
    </location>
</feature>
<keyword evidence="4" id="KW-0812">Transmembrane</keyword>
<evidence type="ECO:0000259" key="9">
    <source>
        <dbReference type="PROSITE" id="PS50885"/>
    </source>
</evidence>
<evidence type="ECO:0000256" key="8">
    <source>
        <dbReference type="SAM" id="Coils"/>
    </source>
</evidence>
<evidence type="ECO:0000313" key="11">
    <source>
        <dbReference type="Proteomes" id="UP001231109"/>
    </source>
</evidence>
<dbReference type="InterPro" id="IPR051310">
    <property type="entry name" value="MCP_chemotaxis"/>
</dbReference>
<dbReference type="Gene3D" id="3.30.450.20">
    <property type="entry name" value="PAS domain"/>
    <property type="match status" value="2"/>
</dbReference>
<feature type="coiled-coil region" evidence="8">
    <location>
        <begin position="463"/>
        <end position="499"/>
    </location>
</feature>
<dbReference type="Gene3D" id="6.10.340.10">
    <property type="match status" value="1"/>
</dbReference>
<evidence type="ECO:0000256" key="4">
    <source>
        <dbReference type="ARBA" id="ARBA00022692"/>
    </source>
</evidence>
<dbReference type="EMBL" id="JAPJDZ010000136">
    <property type="protein sequence ID" value="MDP5138348.1"/>
    <property type="molecule type" value="Genomic_DNA"/>
</dbReference>
<keyword evidence="8" id="KW-0175">Coiled coil</keyword>
<evidence type="ECO:0000256" key="3">
    <source>
        <dbReference type="ARBA" id="ARBA00022481"/>
    </source>
</evidence>
<dbReference type="SMART" id="SM00304">
    <property type="entry name" value="HAMP"/>
    <property type="match status" value="2"/>
</dbReference>
<dbReference type="Pfam" id="PF18947">
    <property type="entry name" value="HAMP_2"/>
    <property type="match status" value="1"/>
</dbReference>
<keyword evidence="6" id="KW-0472">Membrane</keyword>
<evidence type="ECO:0000256" key="1">
    <source>
        <dbReference type="ARBA" id="ARBA00004651"/>
    </source>
</evidence>
<name>A0ABT9I5J9_9GAMM</name>
<protein>
    <submittedName>
        <fullName evidence="10">Cache domain-containing protein</fullName>
    </submittedName>
</protein>
<dbReference type="PANTHER" id="PTHR43531:SF14">
    <property type="entry name" value="METHYL-ACCEPTING CHEMOTAXIS PROTEIN I-RELATED"/>
    <property type="match status" value="1"/>
</dbReference>
<sequence>MTFKNKLMLTLFLLGVVPALSISIVSSFYSQDALLTRSFDALETANALKVNLVEDYLSSLKGSVVLQASNPAIISSAALLIDAFNNTFVSDDENLSNRARQFYENQFYNLWVENRPDKKIADVQLIFTEIDDKGLFFQDRYIFRNTNPVGKKNQLLTDNLGDAYDIAHTSIHPYLSNVLDSFSFYDIFIIDLQGNIVYSVFKEVDYATSLMSGPFSQSGLATTYQQALKMLEGEVFISDYELYTPSYDKPAGFLASPLYLEGKLIGVFAAQFPIDTLNKKMSNRNGLGDTGDSFLVGKDQLLRSDSIISSDVKSVNQSFNKPESNKIQMQSVLKALDGNKGTLIEKDVDGKSVLVSFSPISFANLGWVIISEIESDEALAAIERLKIITYFSIGALFIVCFAVISYLLKLVLVPLGAEPEALKASVDTIADGNYDAEIPVANVGSVMHSMLLMRNKLKASAEHEKLTQEKTQQIAREKALQAEREAARAEELMQIKQALDVTSTNVMIADSGRNIVYMNKAMRQSLTKSEAALRRNLPDFSVDNVLGSSIDLFHKQPQHQANILEKLNSVYVANIVVAELYFRLTVNPIFDDAQHRIGTVVEWLDRTAEVNAEKEVSSVVSAALEGKFDLTVTEADKDGFMAFLARGLNSLTHTTSASLNDINRVLGAIAQGDLTERVTEDYQGSFGALKDGCNETAENLSQMLSE</sequence>
<evidence type="ECO:0000313" key="10">
    <source>
        <dbReference type="EMBL" id="MDP5138348.1"/>
    </source>
</evidence>
<comment type="subcellular location">
    <subcellularLocation>
        <location evidence="1">Cell membrane</location>
        <topology evidence="1">Multi-pass membrane protein</topology>
    </subcellularLocation>
</comment>
<organism evidence="10 11">
    <name type="scientific">Rheinheimera baltica</name>
    <dbReference type="NCBI Taxonomy" id="67576"/>
    <lineage>
        <taxon>Bacteria</taxon>
        <taxon>Pseudomonadati</taxon>
        <taxon>Pseudomonadota</taxon>
        <taxon>Gammaproteobacteria</taxon>
        <taxon>Chromatiales</taxon>
        <taxon>Chromatiaceae</taxon>
        <taxon>Rheinheimera</taxon>
    </lineage>
</organism>
<dbReference type="InterPro" id="IPR033479">
    <property type="entry name" value="dCache_1"/>
</dbReference>
<keyword evidence="11" id="KW-1185">Reference proteome</keyword>
<keyword evidence="2" id="KW-1003">Cell membrane</keyword>
<evidence type="ECO:0000256" key="5">
    <source>
        <dbReference type="ARBA" id="ARBA00022989"/>
    </source>
</evidence>
<dbReference type="CDD" id="cd18774">
    <property type="entry name" value="PDC2_HK_sensor"/>
    <property type="match status" value="1"/>
</dbReference>
<comment type="similarity">
    <text evidence="7">Belongs to the methyl-accepting chemotaxis (MCP) protein family.</text>
</comment>
<dbReference type="PROSITE" id="PS50885">
    <property type="entry name" value="HAMP"/>
    <property type="match status" value="1"/>
</dbReference>